<sequence length="113" mass="13062">MIIDKCIEVLDCEYQVVINRPSQEKSPITVYINQISNALVNCYIYTILNPLTHQVYSTVLQNTDNHQLFDITKNLGHMLTKKYQCPSYVNINGDLTLEYYTMLLKAVIDIIES</sequence>
<dbReference type="Gene3D" id="3.30.230.100">
    <property type="match status" value="1"/>
</dbReference>
<evidence type="ECO:0000313" key="2">
    <source>
        <dbReference type="Proteomes" id="UP000095085"/>
    </source>
</evidence>
<dbReference type="RefSeq" id="XP_020079224.1">
    <property type="nucleotide sequence ID" value="XM_020218297.1"/>
</dbReference>
<proteinExistence type="predicted"/>
<dbReference type="EMBL" id="KV454538">
    <property type="protein sequence ID" value="ODV70157.1"/>
    <property type="molecule type" value="Genomic_DNA"/>
</dbReference>
<dbReference type="InterPro" id="IPR018854">
    <property type="entry name" value="Psome_chaperone_3/4"/>
</dbReference>
<organism evidence="1 2">
    <name type="scientific">Hyphopichia burtonii NRRL Y-1933</name>
    <dbReference type="NCBI Taxonomy" id="984485"/>
    <lineage>
        <taxon>Eukaryota</taxon>
        <taxon>Fungi</taxon>
        <taxon>Dikarya</taxon>
        <taxon>Ascomycota</taxon>
        <taxon>Saccharomycotina</taxon>
        <taxon>Pichiomycetes</taxon>
        <taxon>Debaryomycetaceae</taxon>
        <taxon>Hyphopichia</taxon>
    </lineage>
</organism>
<evidence type="ECO:0000313" key="1">
    <source>
        <dbReference type="EMBL" id="ODV70157.1"/>
    </source>
</evidence>
<name>A0A1E4RSD7_9ASCO</name>
<keyword evidence="2" id="KW-1185">Reference proteome</keyword>
<dbReference type="AlphaFoldDB" id="A0A1E4RSD7"/>
<dbReference type="OrthoDB" id="4014860at2759"/>
<dbReference type="GeneID" id="30992847"/>
<dbReference type="Pfam" id="PF10448">
    <property type="entry name" value="POC3_POC4"/>
    <property type="match status" value="1"/>
</dbReference>
<reference evidence="2" key="1">
    <citation type="submission" date="2016-05" db="EMBL/GenBank/DDBJ databases">
        <title>Comparative genomics of biotechnologically important yeasts.</title>
        <authorList>
            <consortium name="DOE Joint Genome Institute"/>
            <person name="Riley R."/>
            <person name="Haridas S."/>
            <person name="Wolfe K.H."/>
            <person name="Lopes M.R."/>
            <person name="Hittinger C.T."/>
            <person name="Goker M."/>
            <person name="Salamov A."/>
            <person name="Wisecaver J."/>
            <person name="Long T.M."/>
            <person name="Aerts A.L."/>
            <person name="Barry K."/>
            <person name="Choi C."/>
            <person name="Clum A."/>
            <person name="Coughlan A.Y."/>
            <person name="Deshpande S."/>
            <person name="Douglass A.P."/>
            <person name="Hanson S.J."/>
            <person name="Klenk H.-P."/>
            <person name="Labutti K."/>
            <person name="Lapidus A."/>
            <person name="Lindquist E."/>
            <person name="Lipzen A."/>
            <person name="Meier-Kolthoff J.P."/>
            <person name="Ohm R.A."/>
            <person name="Otillar R.P."/>
            <person name="Pangilinan J."/>
            <person name="Peng Y."/>
            <person name="Rokas A."/>
            <person name="Rosa C.A."/>
            <person name="Scheuner C."/>
            <person name="Sibirny A.A."/>
            <person name="Slot J.C."/>
            <person name="Stielow J.B."/>
            <person name="Sun H."/>
            <person name="Kurtzman C.P."/>
            <person name="Blackwell M."/>
            <person name="Grigoriev I.V."/>
            <person name="Jeffries T.W."/>
        </authorList>
    </citation>
    <scope>NUCLEOTIDE SEQUENCE [LARGE SCALE GENOMIC DNA]</scope>
    <source>
        <strain evidence="2">NRRL Y-1933</strain>
    </source>
</reference>
<dbReference type="Proteomes" id="UP000095085">
    <property type="component" value="Unassembled WGS sequence"/>
</dbReference>
<accession>A0A1E4RSD7</accession>
<gene>
    <name evidence="1" type="ORF">HYPBUDRAFT_103809</name>
</gene>
<protein>
    <submittedName>
        <fullName evidence="1">Uncharacterized protein</fullName>
    </submittedName>
</protein>